<dbReference type="Pfam" id="PF00005">
    <property type="entry name" value="ABC_tran"/>
    <property type="match status" value="1"/>
</dbReference>
<dbReference type="InterPro" id="IPR003439">
    <property type="entry name" value="ABC_transporter-like_ATP-bd"/>
</dbReference>
<feature type="transmembrane region" description="Helical" evidence="7">
    <location>
        <begin position="246"/>
        <end position="268"/>
    </location>
</feature>
<feature type="transmembrane region" description="Helical" evidence="7">
    <location>
        <begin position="21"/>
        <end position="46"/>
    </location>
</feature>
<dbReference type="AlphaFoldDB" id="A0A4Q7IKX3"/>
<evidence type="ECO:0000256" key="3">
    <source>
        <dbReference type="ARBA" id="ARBA00022741"/>
    </source>
</evidence>
<dbReference type="GO" id="GO:0015421">
    <property type="term" value="F:ABC-type oligopeptide transporter activity"/>
    <property type="evidence" value="ECO:0007669"/>
    <property type="project" value="TreeGrafter"/>
</dbReference>
<keyword evidence="4" id="KW-0067">ATP-binding</keyword>
<dbReference type="GO" id="GO:0016887">
    <property type="term" value="F:ATP hydrolysis activity"/>
    <property type="evidence" value="ECO:0007669"/>
    <property type="project" value="InterPro"/>
</dbReference>
<feature type="transmembrane region" description="Helical" evidence="7">
    <location>
        <begin position="94"/>
        <end position="112"/>
    </location>
</feature>
<dbReference type="PROSITE" id="PS50929">
    <property type="entry name" value="ABC_TM1F"/>
    <property type="match status" value="1"/>
</dbReference>
<dbReference type="EMBL" id="PPSX01000061">
    <property type="protein sequence ID" value="RZQ52351.1"/>
    <property type="molecule type" value="Genomic_DNA"/>
</dbReference>
<dbReference type="Gene3D" id="1.20.1560.10">
    <property type="entry name" value="ABC transporter type 1, transmembrane domain"/>
    <property type="match status" value="1"/>
</dbReference>
<feature type="transmembrane region" description="Helical" evidence="7">
    <location>
        <begin position="58"/>
        <end position="82"/>
    </location>
</feature>
<feature type="domain" description="ABC transmembrane type-1" evidence="9">
    <location>
        <begin position="24"/>
        <end position="304"/>
    </location>
</feature>
<dbReference type="Gene3D" id="3.40.50.300">
    <property type="entry name" value="P-loop containing nucleotide triphosphate hydrolases"/>
    <property type="match status" value="1"/>
</dbReference>
<dbReference type="PANTHER" id="PTHR43394">
    <property type="entry name" value="ATP-DEPENDENT PERMEASE MDL1, MITOCHONDRIAL"/>
    <property type="match status" value="1"/>
</dbReference>
<feature type="domain" description="ABC transporter" evidence="8">
    <location>
        <begin position="337"/>
        <end position="571"/>
    </location>
</feature>
<reference evidence="10 11" key="1">
    <citation type="submission" date="2018-01" db="EMBL/GenBank/DDBJ databases">
        <title>Co-occurrence of chitin degradation, pigmentation and bioactivity in marine Pseudoalteromonas.</title>
        <authorList>
            <person name="Paulsen S."/>
            <person name="Gram L."/>
            <person name="Machado H."/>
        </authorList>
    </citation>
    <scope>NUCLEOTIDE SEQUENCE [LARGE SCALE GENOMIC DNA]</scope>
    <source>
        <strain evidence="10 11">S3898</strain>
    </source>
</reference>
<comment type="caution">
    <text evidence="10">The sequence shown here is derived from an EMBL/GenBank/DDBJ whole genome shotgun (WGS) entry which is preliminary data.</text>
</comment>
<dbReference type="Pfam" id="PF00664">
    <property type="entry name" value="ABC_membrane"/>
    <property type="match status" value="1"/>
</dbReference>
<dbReference type="SMART" id="SM00382">
    <property type="entry name" value="AAA"/>
    <property type="match status" value="1"/>
</dbReference>
<dbReference type="InterPro" id="IPR003593">
    <property type="entry name" value="AAA+_ATPase"/>
</dbReference>
<feature type="transmembrane region" description="Helical" evidence="7">
    <location>
        <begin position="161"/>
        <end position="180"/>
    </location>
</feature>
<organism evidence="10 11">
    <name type="scientific">Pseudoalteromonas phenolica</name>
    <dbReference type="NCBI Taxonomy" id="161398"/>
    <lineage>
        <taxon>Bacteria</taxon>
        <taxon>Pseudomonadati</taxon>
        <taxon>Pseudomonadota</taxon>
        <taxon>Gammaproteobacteria</taxon>
        <taxon>Alteromonadales</taxon>
        <taxon>Pseudoalteromonadaceae</taxon>
        <taxon>Pseudoalteromonas</taxon>
    </lineage>
</organism>
<dbReference type="InterPro" id="IPR017871">
    <property type="entry name" value="ABC_transporter-like_CS"/>
</dbReference>
<feature type="transmembrane region" description="Helical" evidence="7">
    <location>
        <begin position="132"/>
        <end position="154"/>
    </location>
</feature>
<keyword evidence="2 7" id="KW-0812">Transmembrane</keyword>
<comment type="subcellular location">
    <subcellularLocation>
        <location evidence="1">Cell membrane</location>
        <topology evidence="1">Multi-pass membrane protein</topology>
    </subcellularLocation>
</comment>
<accession>A0A4Q7IKX3</accession>
<keyword evidence="5 7" id="KW-1133">Transmembrane helix</keyword>
<keyword evidence="3" id="KW-0547">Nucleotide-binding</keyword>
<evidence type="ECO:0000313" key="11">
    <source>
        <dbReference type="Proteomes" id="UP000291338"/>
    </source>
</evidence>
<feature type="transmembrane region" description="Helical" evidence="7">
    <location>
        <begin position="275"/>
        <end position="293"/>
    </location>
</feature>
<dbReference type="PROSITE" id="PS50893">
    <property type="entry name" value="ABC_TRANSPORTER_2"/>
    <property type="match status" value="1"/>
</dbReference>
<evidence type="ECO:0000256" key="7">
    <source>
        <dbReference type="SAM" id="Phobius"/>
    </source>
</evidence>
<evidence type="ECO:0000259" key="8">
    <source>
        <dbReference type="PROSITE" id="PS50893"/>
    </source>
</evidence>
<dbReference type="SUPFAM" id="SSF52540">
    <property type="entry name" value="P-loop containing nucleoside triphosphate hydrolases"/>
    <property type="match status" value="1"/>
</dbReference>
<dbReference type="PANTHER" id="PTHR43394:SF1">
    <property type="entry name" value="ATP-BINDING CASSETTE SUB-FAMILY B MEMBER 10, MITOCHONDRIAL"/>
    <property type="match status" value="1"/>
</dbReference>
<evidence type="ECO:0008006" key="12">
    <source>
        <dbReference type="Google" id="ProtNLM"/>
    </source>
</evidence>
<dbReference type="PROSITE" id="PS00211">
    <property type="entry name" value="ABC_TRANSPORTER_1"/>
    <property type="match status" value="1"/>
</dbReference>
<evidence type="ECO:0000256" key="6">
    <source>
        <dbReference type="ARBA" id="ARBA00023136"/>
    </source>
</evidence>
<dbReference type="CDD" id="cd07346">
    <property type="entry name" value="ABC_6TM_exporters"/>
    <property type="match status" value="1"/>
</dbReference>
<dbReference type="GO" id="GO:0005886">
    <property type="term" value="C:plasma membrane"/>
    <property type="evidence" value="ECO:0007669"/>
    <property type="project" value="UniProtKB-SubCell"/>
</dbReference>
<dbReference type="InterPro" id="IPR011527">
    <property type="entry name" value="ABC1_TM_dom"/>
</dbReference>
<dbReference type="Proteomes" id="UP000291338">
    <property type="component" value="Unassembled WGS sequence"/>
</dbReference>
<evidence type="ECO:0000256" key="2">
    <source>
        <dbReference type="ARBA" id="ARBA00022692"/>
    </source>
</evidence>
<evidence type="ECO:0000256" key="5">
    <source>
        <dbReference type="ARBA" id="ARBA00022989"/>
    </source>
</evidence>
<proteinExistence type="predicted"/>
<dbReference type="SUPFAM" id="SSF90123">
    <property type="entry name" value="ABC transporter transmembrane region"/>
    <property type="match status" value="1"/>
</dbReference>
<dbReference type="InterPro" id="IPR027417">
    <property type="entry name" value="P-loop_NTPase"/>
</dbReference>
<dbReference type="InterPro" id="IPR039421">
    <property type="entry name" value="Type_1_exporter"/>
</dbReference>
<dbReference type="GO" id="GO:0005524">
    <property type="term" value="F:ATP binding"/>
    <property type="evidence" value="ECO:0007669"/>
    <property type="project" value="UniProtKB-KW"/>
</dbReference>
<sequence length="582" mass="65324">MEQLSPWRAVVDICRPHRTAIVKAACFMISATIFELLPVFFLYQVLLILSGNEFDYSIWSLALGLLGVIVFKVVLTMCAYYQSHQAAFKAMTEVRMALLATITAMPLTWFMQQHPTALKKNVLQDVDQLENFIAHHLVELCSAFVMPIFTFIALALVDWRLALITVVVVPFAFIVSYIFMRNTEQGYNRFSLAEKDLATTVSDYINNIAVMKVFKLDAQRFQILNQKLGRYYTIVDELTTQTVPGWVLYVGLLSATLLWVLPAGVWLYQLGEISALEVAICLLLSTSMLRPIIKMSRFFMDANELLSGVKRVSHLLKPCYQPAKLGLTPVNKYSALLKFINVDYSYNGETRILQKVAFSILPNSFNLIIGPSGQGKSTIALLATGLLSPTHGEVILAGMSAHKLSDQQRSNLLAIVSQDIYLFEGTLKENLTLGCMQLEEKDLTQALKTSQLFQWVKKQEAGLQTAIHEGGKGLSGGEKQRIALARALLTESPLIVLDEATSALDNLNHEKILSDLKTYYPQRTFLMISHKYAGLEKVDQILVVKEGALIASGCHHELLQTNQYYKNNWYLQNHKQALEPAI</sequence>
<protein>
    <recommendedName>
        <fullName evidence="12">ABC transporter ATP-binding protein</fullName>
    </recommendedName>
</protein>
<evidence type="ECO:0000259" key="9">
    <source>
        <dbReference type="PROSITE" id="PS50929"/>
    </source>
</evidence>
<evidence type="ECO:0000256" key="1">
    <source>
        <dbReference type="ARBA" id="ARBA00004651"/>
    </source>
</evidence>
<evidence type="ECO:0000256" key="4">
    <source>
        <dbReference type="ARBA" id="ARBA00022840"/>
    </source>
</evidence>
<gene>
    <name evidence="10" type="ORF">C1E23_15040</name>
</gene>
<name>A0A4Q7IKX3_9GAMM</name>
<evidence type="ECO:0000313" key="10">
    <source>
        <dbReference type="EMBL" id="RZQ52351.1"/>
    </source>
</evidence>
<dbReference type="InterPro" id="IPR036640">
    <property type="entry name" value="ABC1_TM_sf"/>
</dbReference>
<keyword evidence="6 7" id="KW-0472">Membrane</keyword>